<comment type="caution">
    <text evidence="2">The sequence shown here is derived from an EMBL/GenBank/DDBJ whole genome shotgun (WGS) entry which is preliminary data.</text>
</comment>
<feature type="region of interest" description="Disordered" evidence="1">
    <location>
        <begin position="429"/>
        <end position="450"/>
    </location>
</feature>
<gene>
    <name evidence="2" type="ORF">A5U30_005423</name>
</gene>
<dbReference type="PRINTS" id="PR00313">
    <property type="entry name" value="CABNDNGRPT"/>
</dbReference>
<feature type="region of interest" description="Disordered" evidence="1">
    <location>
        <begin position="1"/>
        <end position="49"/>
    </location>
</feature>
<dbReference type="EMBL" id="AATLZG010000099">
    <property type="protein sequence ID" value="EFM8157600.1"/>
    <property type="molecule type" value="Genomic_DNA"/>
</dbReference>
<dbReference type="Proteomes" id="UP000555763">
    <property type="component" value="Unassembled WGS sequence"/>
</dbReference>
<dbReference type="AlphaFoldDB" id="A0A828P8R4"/>
<sequence>MPDDANKGDTVEITFEDENGDEQKVTLEKGDNGWTSSNPALIPDSQGDTATIVPDTVKDNSEVTAVARDPGGNESAPVTVTSKTDVLPTVSISVETTSLSDDAAMTALASVNGHTENVPATMEDKLDTTGLVYTVSLSAVTSTAVTVKVTLKDGMGYADVSDYSVVDGAQHSGKISLYGDTGQVSYDGKSIVTVVIPAGSERVSFIVDPVLEANQDAFVAEGMERVVATITETSENVTVAADIVDNSGISATGVIYDGNAVALTNLDGDLTLKYALSTSKAPNDQGYTVGVTTEPYDPMLTTDYSDIVYLGYYQSGKETRTYSNLANSSDGGPDNSKADGNASISTVDLGKGDDIISIRGNLYTSTRVYGGEGKDVISVGGMNEAMRVLYDNSYIFAEAGDDTVVIERTGAHNAGKIYLGSGSDKYTQGDADNKNNTELTGTLDLGSGMKSTSNMPEEYLSVYQDGTDTSLGNDTNIDAESDTNTVEIYGSVSGTISGGYGIDNITITKNLTGSVSTGDNTDTLTVNSVYGGATVNMGAGDDTVIVHDALYNATISMGDGDDTLDLTTASLGKSATTTSVRAGENDDVIKLGDISTLSTGKTEIDAGAGDDVIVLTKDYDSGKGLNQGYINGGDGSDTLVLSGNITVRLTSGKYLSEEGITNIEKIDMTTGKDLMPEDAPQTVKLSVSDVIGMNESTTLYISGDASDKVDLGSDDTKSLGGFTKQAQTTTSLALDGTEHTYTLYSSDSGAQVYIDDNIVNANGVI</sequence>
<dbReference type="SUPFAM" id="SSF51120">
    <property type="entry name" value="beta-Roll"/>
    <property type="match status" value="1"/>
</dbReference>
<evidence type="ECO:0000313" key="2">
    <source>
        <dbReference type="EMBL" id="EFM8157600.1"/>
    </source>
</evidence>
<proteinExistence type="predicted"/>
<name>A0A828P8R4_ECOLX</name>
<evidence type="ECO:0000256" key="1">
    <source>
        <dbReference type="SAM" id="MobiDB-lite"/>
    </source>
</evidence>
<protein>
    <submittedName>
        <fullName evidence="2">RTX toxin</fullName>
    </submittedName>
</protein>
<reference evidence="2 3" key="1">
    <citation type="submission" date="2020-02" db="EMBL/GenBank/DDBJ databases">
        <authorList>
            <consortium name="PulseNet: The National Subtyping Network for Foodborne Disease Surveillance"/>
            <person name="Tarr C.L."/>
            <person name="Trees E."/>
            <person name="Katz L.S."/>
            <person name="Carleton-Romer H.A."/>
            <person name="Stroika S."/>
            <person name="Kucerova Z."/>
            <person name="Roache K.F."/>
            <person name="Sabol A.L."/>
            <person name="Besser J."/>
            <person name="Gerner-Smidt P."/>
        </authorList>
    </citation>
    <scope>NUCLEOTIDE SEQUENCE [LARGE SCALE GENOMIC DNA]</scope>
    <source>
        <strain evidence="2 3">PNUSAE002719</strain>
    </source>
</reference>
<feature type="compositionally biased region" description="Basic and acidic residues" evidence="1">
    <location>
        <begin position="1"/>
        <end position="10"/>
    </location>
</feature>
<organism evidence="2 3">
    <name type="scientific">Escherichia coli</name>
    <dbReference type="NCBI Taxonomy" id="562"/>
    <lineage>
        <taxon>Bacteria</taxon>
        <taxon>Pseudomonadati</taxon>
        <taxon>Pseudomonadota</taxon>
        <taxon>Gammaproteobacteria</taxon>
        <taxon>Enterobacterales</taxon>
        <taxon>Enterobacteriaceae</taxon>
        <taxon>Escherichia</taxon>
    </lineage>
</organism>
<evidence type="ECO:0000313" key="3">
    <source>
        <dbReference type="Proteomes" id="UP000555763"/>
    </source>
</evidence>
<dbReference type="Gene3D" id="2.160.20.160">
    <property type="match status" value="1"/>
</dbReference>
<feature type="compositionally biased region" description="Basic and acidic residues" evidence="1">
    <location>
        <begin position="21"/>
        <end position="31"/>
    </location>
</feature>
<dbReference type="InterPro" id="IPR011049">
    <property type="entry name" value="Serralysin-like_metalloprot_C"/>
</dbReference>
<accession>A0A828P8R4</accession>